<comment type="caution">
    <text evidence="2">The sequence shown here is derived from an EMBL/GenBank/DDBJ whole genome shotgun (WGS) entry which is preliminary data.</text>
</comment>
<proteinExistence type="predicted"/>
<keyword evidence="1" id="KW-1133">Transmembrane helix</keyword>
<dbReference type="Proteomes" id="UP001310594">
    <property type="component" value="Unassembled WGS sequence"/>
</dbReference>
<sequence>MSSMDAPQREPQRLSALYQYHNAPEVAPAHGLEYDDTVYPSSDKYPVIREAPSYDPSNYKGKHSFPSDNRPPRIIFGMKVRTFLVVALVIVLITVGAAVGGAVGGKSMRENQPLPVSTVSSNSSTAEAPATRATFAPATPTFTPLADCANGTSYTSRSSKDVQFNIYCNTASPLSQNGASKMAEAFTYSFGDCIEVCAGLNGLNGGSNCTVAAYEATASRPFNCWLGYANDVVVGSLKGDEGTDFALVDYSS</sequence>
<organism evidence="2 3">
    <name type="scientific">Elasticomyces elasticus</name>
    <dbReference type="NCBI Taxonomy" id="574655"/>
    <lineage>
        <taxon>Eukaryota</taxon>
        <taxon>Fungi</taxon>
        <taxon>Dikarya</taxon>
        <taxon>Ascomycota</taxon>
        <taxon>Pezizomycotina</taxon>
        <taxon>Dothideomycetes</taxon>
        <taxon>Dothideomycetidae</taxon>
        <taxon>Mycosphaerellales</taxon>
        <taxon>Teratosphaeriaceae</taxon>
        <taxon>Elasticomyces</taxon>
    </lineage>
</organism>
<evidence type="ECO:0000256" key="1">
    <source>
        <dbReference type="SAM" id="Phobius"/>
    </source>
</evidence>
<protein>
    <recommendedName>
        <fullName evidence="4">Apple domain-containing protein</fullName>
    </recommendedName>
</protein>
<name>A0AAN7W6W0_9PEZI</name>
<dbReference type="AlphaFoldDB" id="A0AAN7W6W0"/>
<reference evidence="2" key="1">
    <citation type="submission" date="2023-08" db="EMBL/GenBank/DDBJ databases">
        <title>Black Yeasts Isolated from many extreme environments.</title>
        <authorList>
            <person name="Coleine C."/>
            <person name="Stajich J.E."/>
            <person name="Selbmann L."/>
        </authorList>
    </citation>
    <scope>NUCLEOTIDE SEQUENCE</scope>
    <source>
        <strain evidence="2">CCFEE 5810</strain>
    </source>
</reference>
<keyword evidence="1" id="KW-0812">Transmembrane</keyword>
<evidence type="ECO:0000313" key="3">
    <source>
        <dbReference type="Proteomes" id="UP001310594"/>
    </source>
</evidence>
<keyword evidence="1" id="KW-0472">Membrane</keyword>
<dbReference type="EMBL" id="JAVRQU010000011">
    <property type="protein sequence ID" value="KAK5697570.1"/>
    <property type="molecule type" value="Genomic_DNA"/>
</dbReference>
<feature type="transmembrane region" description="Helical" evidence="1">
    <location>
        <begin position="83"/>
        <end position="103"/>
    </location>
</feature>
<evidence type="ECO:0008006" key="4">
    <source>
        <dbReference type="Google" id="ProtNLM"/>
    </source>
</evidence>
<accession>A0AAN7W6W0</accession>
<evidence type="ECO:0000313" key="2">
    <source>
        <dbReference type="EMBL" id="KAK5697570.1"/>
    </source>
</evidence>
<gene>
    <name evidence="2" type="ORF">LTR97_007708</name>
</gene>